<reference evidence="3" key="2">
    <citation type="submission" date="2020-09" db="EMBL/GenBank/DDBJ databases">
        <authorList>
            <person name="Sun Q."/>
            <person name="Ohkuma M."/>
        </authorList>
    </citation>
    <scope>NUCLEOTIDE SEQUENCE</scope>
    <source>
        <strain evidence="3">JCM 10088</strain>
    </source>
</reference>
<dbReference type="GO" id="GO:0004106">
    <property type="term" value="F:chorismate mutase activity"/>
    <property type="evidence" value="ECO:0007669"/>
    <property type="project" value="InterPro"/>
</dbReference>
<dbReference type="EMBL" id="BMNL01000001">
    <property type="protein sequence ID" value="GGP18894.1"/>
    <property type="molecule type" value="Genomic_DNA"/>
</dbReference>
<keyword evidence="1" id="KW-0560">Oxidoreductase</keyword>
<keyword evidence="4" id="KW-1185">Reference proteome</keyword>
<reference evidence="3" key="1">
    <citation type="journal article" date="2014" name="Int. J. Syst. Evol. Microbiol.">
        <title>Complete genome sequence of Corynebacterium casei LMG S-19264T (=DSM 44701T), isolated from a smear-ripened cheese.</title>
        <authorList>
            <consortium name="US DOE Joint Genome Institute (JGI-PGF)"/>
            <person name="Walter F."/>
            <person name="Albersmeier A."/>
            <person name="Kalinowski J."/>
            <person name="Ruckert C."/>
        </authorList>
    </citation>
    <scope>NUCLEOTIDE SEQUENCE</scope>
    <source>
        <strain evidence="3">JCM 10088</strain>
    </source>
</reference>
<dbReference type="RefSeq" id="WP_188595470.1">
    <property type="nucleotide sequence ID" value="NZ_BMNL01000001.1"/>
</dbReference>
<dbReference type="GO" id="GO:0046417">
    <property type="term" value="P:chorismate metabolic process"/>
    <property type="evidence" value="ECO:0007669"/>
    <property type="project" value="InterPro"/>
</dbReference>
<evidence type="ECO:0000313" key="3">
    <source>
        <dbReference type="EMBL" id="GGP18894.1"/>
    </source>
</evidence>
<dbReference type="SMART" id="SM00830">
    <property type="entry name" value="CM_2"/>
    <property type="match status" value="1"/>
</dbReference>
<dbReference type="PANTHER" id="PTHR21363">
    <property type="entry name" value="PREPHENATE DEHYDROGENASE"/>
    <property type="match status" value="1"/>
</dbReference>
<evidence type="ECO:0000259" key="2">
    <source>
        <dbReference type="PROSITE" id="PS51168"/>
    </source>
</evidence>
<dbReference type="OrthoDB" id="34329at2157"/>
<dbReference type="GO" id="GO:0070403">
    <property type="term" value="F:NAD+ binding"/>
    <property type="evidence" value="ECO:0007669"/>
    <property type="project" value="TreeGrafter"/>
</dbReference>
<evidence type="ECO:0000256" key="1">
    <source>
        <dbReference type="ARBA" id="ARBA00023002"/>
    </source>
</evidence>
<evidence type="ECO:0000313" key="4">
    <source>
        <dbReference type="Proteomes" id="UP000610960"/>
    </source>
</evidence>
<dbReference type="AlphaFoldDB" id="A0A830GT90"/>
<comment type="caution">
    <text evidence="3">The sequence shown here is derived from an EMBL/GenBank/DDBJ whole genome shotgun (WGS) entry which is preliminary data.</text>
</comment>
<dbReference type="InterPro" id="IPR050812">
    <property type="entry name" value="Preph/Arog_dehydrog"/>
</dbReference>
<dbReference type="Proteomes" id="UP000610960">
    <property type="component" value="Unassembled WGS sequence"/>
</dbReference>
<dbReference type="PANTHER" id="PTHR21363:SF0">
    <property type="entry name" value="PREPHENATE DEHYDROGENASE [NADP(+)]"/>
    <property type="match status" value="1"/>
</dbReference>
<dbReference type="Pfam" id="PF01817">
    <property type="entry name" value="CM_2"/>
    <property type="match status" value="1"/>
</dbReference>
<dbReference type="Gene3D" id="1.20.59.10">
    <property type="entry name" value="Chorismate mutase"/>
    <property type="match status" value="1"/>
</dbReference>
<dbReference type="GO" id="GO:0006571">
    <property type="term" value="P:tyrosine biosynthetic process"/>
    <property type="evidence" value="ECO:0007669"/>
    <property type="project" value="TreeGrafter"/>
</dbReference>
<proteinExistence type="predicted"/>
<gene>
    <name evidence="3" type="ORF">GCM10007981_00380</name>
</gene>
<feature type="domain" description="Chorismate mutase" evidence="2">
    <location>
        <begin position="1"/>
        <end position="87"/>
    </location>
</feature>
<dbReference type="InterPro" id="IPR008927">
    <property type="entry name" value="6-PGluconate_DH-like_C_sf"/>
</dbReference>
<dbReference type="Gene3D" id="1.10.3660.10">
    <property type="entry name" value="6-phosphogluconate dehydrogenase C-terminal like domain"/>
    <property type="match status" value="1"/>
</dbReference>
<dbReference type="SUPFAM" id="SSF51735">
    <property type="entry name" value="NAD(P)-binding Rossmann-fold domains"/>
    <property type="match status" value="1"/>
</dbReference>
<protein>
    <recommendedName>
        <fullName evidence="2">Chorismate mutase domain-containing protein</fullName>
    </recommendedName>
</protein>
<sequence>MLDELRTEIDRLDEQLLLLLSKRMEVARRIGEAKARGEAPLRDEAREAVVRGKWLESAARLGVPASLAEGLLSLVLRESIRSQLRPPRESIAVVGSGRMAAALLSVLGSSAVSTDFFGEPGLKPCDAFSSSEYIIIATRPSVLGSAAFRESLRCASGKVVSDVFSAKGSAFKELESLSQSVGFNYVSLHPLFSGAVDPWEEVMVVVPSATSGDALGRVVRLWEGLGFRVVTSDADYHDRAMAVAQVIHHLYLAALMRALERASRELGVDYTRFVTHSLKSTLAVAERIMRQPEVVREIQSTNRYAAIARRLGVEAMKEAAEELGGAS</sequence>
<dbReference type="InterPro" id="IPR036263">
    <property type="entry name" value="Chorismate_II_sf"/>
</dbReference>
<accession>A0A830GT90</accession>
<dbReference type="InterPro" id="IPR002701">
    <property type="entry name" value="CM_II_prokaryot"/>
</dbReference>
<organism evidence="3 4">
    <name type="scientific">Thermocladium modestius</name>
    <dbReference type="NCBI Taxonomy" id="62609"/>
    <lineage>
        <taxon>Archaea</taxon>
        <taxon>Thermoproteota</taxon>
        <taxon>Thermoprotei</taxon>
        <taxon>Thermoproteales</taxon>
        <taxon>Thermoproteaceae</taxon>
        <taxon>Thermocladium</taxon>
    </lineage>
</organism>
<dbReference type="SUPFAM" id="SSF48179">
    <property type="entry name" value="6-phosphogluconate dehydrogenase C-terminal domain-like"/>
    <property type="match status" value="1"/>
</dbReference>
<dbReference type="Gene3D" id="3.40.50.720">
    <property type="entry name" value="NAD(P)-binding Rossmann-like Domain"/>
    <property type="match status" value="1"/>
</dbReference>
<dbReference type="PROSITE" id="PS51168">
    <property type="entry name" value="CHORISMATE_MUT_2"/>
    <property type="match status" value="1"/>
</dbReference>
<dbReference type="SUPFAM" id="SSF48600">
    <property type="entry name" value="Chorismate mutase II"/>
    <property type="match status" value="1"/>
</dbReference>
<dbReference type="InterPro" id="IPR036291">
    <property type="entry name" value="NAD(P)-bd_dom_sf"/>
</dbReference>
<name>A0A830GT90_9CREN</name>
<dbReference type="GO" id="GO:0008977">
    <property type="term" value="F:prephenate dehydrogenase (NAD+) activity"/>
    <property type="evidence" value="ECO:0007669"/>
    <property type="project" value="TreeGrafter"/>
</dbReference>
<dbReference type="InterPro" id="IPR036979">
    <property type="entry name" value="CM_dom_sf"/>
</dbReference>